<keyword evidence="11 15" id="KW-0030">Aminoacyl-tRNA synthetase</keyword>
<dbReference type="PANTHER" id="PTHR45765">
    <property type="entry name" value="METHIONINE--TRNA LIGASE"/>
    <property type="match status" value="1"/>
</dbReference>
<evidence type="ECO:0000256" key="2">
    <source>
        <dbReference type="ARBA" id="ARBA00005594"/>
    </source>
</evidence>
<comment type="subcellular location">
    <subcellularLocation>
        <location evidence="1">Cytoplasm</location>
    </subcellularLocation>
</comment>
<sequence>MAGEESVSESVSKLSLKEGIPKVQNGQRNVLVTSALPYVNNVPHLGNLIGAVLSADVYSRYLRQRSVNCLFICGTDEYGTATETKAQLENVTPKQICDHYHRIHADIYTWFDIKFDHFGRTSTKQQTEICQDIFWKVYKNGFIQEDQIEQLFCEKDQRFLADRFVFGTCPTCGYEDARGDQCENCGRMLNPSELIRPICSVCKSTPVSRSSKHLFLDLGQLQPSLEEWVAKTSVSGSWNSNAISMTNTWLRDGLKSRCITRDLKWGTPVPLQGFEDKVFYVWFDAPIGYVSITAALTPEWKEWWQSPDKVELVQFMGKDNVPFHSIVFPSTLLATKEDWTMVHHLSTTEYLNYETGKFSKTRGVGVFGNDAQSTGIGVEVWRYYLLVNRPEVADTVFTWDDFQGKNNNELLSNVGNYVNRTMSFVTKFFGKKLCVVELDEDDAAFVSDVNTDLKKYIGLMDAVQLKSALRLAMSISQRGNVYIQKNEPWELVKTDRARAGSVVSVAVHVAYLLGILLEPFLGGQFSNKIYKMLGVASRPDVNLIPDELFLGLGANHEVGDAELLFYRIDDEKIAALRLQFSGAQSESSGIHAAEQKAAATAGLSSAFHLDLRVGRLVEITECEGSDTLYVGKVDVGEESGPRALVAGLRGIYSKEELLNRLVVVVCNLQPASFAGITSQAMLLTAEKKKDLKLLSVPEDSAVGSLVGPGTFASSEDKTLLDRKGFQNAAKQLRVGNENTIVFDKQYVLTVASSGVAIGSGGVAEGGKIK</sequence>
<dbReference type="Gene3D" id="3.40.50.620">
    <property type="entry name" value="HUPs"/>
    <property type="match status" value="1"/>
</dbReference>
<comment type="similarity">
    <text evidence="2 15">Belongs to the class-I aminoacyl-tRNA synthetase family.</text>
</comment>
<dbReference type="CDD" id="cd00814">
    <property type="entry name" value="MetRS_core"/>
    <property type="match status" value="1"/>
</dbReference>
<dbReference type="NCBIfam" id="NF001100">
    <property type="entry name" value="PRK00133.1"/>
    <property type="match status" value="1"/>
</dbReference>
<keyword evidence="7 15" id="KW-0547">Nucleotide-binding</keyword>
<dbReference type="PROSITE" id="PS00178">
    <property type="entry name" value="AA_TRNA_LIGASE_I"/>
    <property type="match status" value="1"/>
</dbReference>
<evidence type="ECO:0000256" key="13">
    <source>
        <dbReference type="ARBA" id="ARBA00047364"/>
    </source>
</evidence>
<dbReference type="SUPFAM" id="SSF50249">
    <property type="entry name" value="Nucleic acid-binding proteins"/>
    <property type="match status" value="1"/>
</dbReference>
<dbReference type="InterPro" id="IPR001412">
    <property type="entry name" value="aa-tRNA-synth_I_CS"/>
</dbReference>
<dbReference type="InterPro" id="IPR029038">
    <property type="entry name" value="MetRS_Zn"/>
</dbReference>
<dbReference type="Pfam" id="PF19303">
    <property type="entry name" value="Anticodon_3"/>
    <property type="match status" value="1"/>
</dbReference>
<dbReference type="GO" id="GO:0005524">
    <property type="term" value="F:ATP binding"/>
    <property type="evidence" value="ECO:0007669"/>
    <property type="project" value="UniProtKB-KW"/>
</dbReference>
<protein>
    <recommendedName>
        <fullName evidence="3">methionine--tRNA ligase</fullName>
        <ecNumber evidence="3">6.1.1.10</ecNumber>
    </recommendedName>
    <alternativeName>
        <fullName evidence="12">Methionyl-tRNA synthetase</fullName>
    </alternativeName>
</protein>
<dbReference type="GO" id="GO:0004825">
    <property type="term" value="F:methionine-tRNA ligase activity"/>
    <property type="evidence" value="ECO:0007669"/>
    <property type="project" value="UniProtKB-EC"/>
</dbReference>
<dbReference type="GO" id="GO:0005829">
    <property type="term" value="C:cytosol"/>
    <property type="evidence" value="ECO:0007669"/>
    <property type="project" value="TreeGrafter"/>
</dbReference>
<dbReference type="GO" id="GO:0017101">
    <property type="term" value="C:aminoacyl-tRNA synthetase multienzyme complex"/>
    <property type="evidence" value="ECO:0007669"/>
    <property type="project" value="TreeGrafter"/>
</dbReference>
<dbReference type="Gene3D" id="2.20.28.20">
    <property type="entry name" value="Methionyl-tRNA synthetase, Zn-domain"/>
    <property type="match status" value="1"/>
</dbReference>
<dbReference type="EMBL" id="HBFP01008906">
    <property type="protein sequence ID" value="CAD8821998.1"/>
    <property type="molecule type" value="Transcribed_RNA"/>
</dbReference>
<dbReference type="Pfam" id="PF01588">
    <property type="entry name" value="tRNA_bind"/>
    <property type="match status" value="1"/>
</dbReference>
<keyword evidence="4" id="KW-0963">Cytoplasm</keyword>
<evidence type="ECO:0000256" key="6">
    <source>
        <dbReference type="ARBA" id="ARBA00022598"/>
    </source>
</evidence>
<evidence type="ECO:0000256" key="9">
    <source>
        <dbReference type="ARBA" id="ARBA00022884"/>
    </source>
</evidence>
<keyword evidence="8 15" id="KW-0067">ATP-binding</keyword>
<dbReference type="InterPro" id="IPR023458">
    <property type="entry name" value="Met-tRNA_ligase_1"/>
</dbReference>
<evidence type="ECO:0000256" key="4">
    <source>
        <dbReference type="ARBA" id="ARBA00022490"/>
    </source>
</evidence>
<evidence type="ECO:0000256" key="12">
    <source>
        <dbReference type="ARBA" id="ARBA00030904"/>
    </source>
</evidence>
<dbReference type="GO" id="GO:0006431">
    <property type="term" value="P:methionyl-tRNA aminoacylation"/>
    <property type="evidence" value="ECO:0007669"/>
    <property type="project" value="InterPro"/>
</dbReference>
<evidence type="ECO:0000256" key="14">
    <source>
        <dbReference type="PROSITE-ProRule" id="PRU00209"/>
    </source>
</evidence>
<dbReference type="InterPro" id="IPR015413">
    <property type="entry name" value="Methionyl/Leucyl_tRNA_Synth"/>
</dbReference>
<evidence type="ECO:0000256" key="8">
    <source>
        <dbReference type="ARBA" id="ARBA00022840"/>
    </source>
</evidence>
<dbReference type="PROSITE" id="PS50886">
    <property type="entry name" value="TRBD"/>
    <property type="match status" value="1"/>
</dbReference>
<keyword evidence="6 15" id="KW-0436">Ligase</keyword>
<dbReference type="InterPro" id="IPR009080">
    <property type="entry name" value="tRNAsynth_Ia_anticodon-bd"/>
</dbReference>
<dbReference type="EC" id="6.1.1.10" evidence="3"/>
<reference evidence="17" key="1">
    <citation type="submission" date="2021-01" db="EMBL/GenBank/DDBJ databases">
        <authorList>
            <person name="Corre E."/>
            <person name="Pelletier E."/>
            <person name="Niang G."/>
            <person name="Scheremetjew M."/>
            <person name="Finn R."/>
            <person name="Kale V."/>
            <person name="Holt S."/>
            <person name="Cochrane G."/>
            <person name="Meng A."/>
            <person name="Brown T."/>
            <person name="Cohen L."/>
        </authorList>
    </citation>
    <scope>NUCLEOTIDE SEQUENCE</scope>
    <source>
        <strain evidence="17">CCMP3278</strain>
    </source>
</reference>
<feature type="domain" description="TRNA-binding" evidence="16">
    <location>
        <begin position="605"/>
        <end position="707"/>
    </location>
</feature>
<dbReference type="InterPro" id="IPR014729">
    <property type="entry name" value="Rossmann-like_a/b/a_fold"/>
</dbReference>
<dbReference type="InterPro" id="IPR014758">
    <property type="entry name" value="Met-tRNA_synth"/>
</dbReference>
<dbReference type="GO" id="GO:0000049">
    <property type="term" value="F:tRNA binding"/>
    <property type="evidence" value="ECO:0007669"/>
    <property type="project" value="UniProtKB-UniRule"/>
</dbReference>
<keyword evidence="9 14" id="KW-0694">RNA-binding</keyword>
<evidence type="ECO:0000256" key="15">
    <source>
        <dbReference type="RuleBase" id="RU363039"/>
    </source>
</evidence>
<evidence type="ECO:0000256" key="5">
    <source>
        <dbReference type="ARBA" id="ARBA00022555"/>
    </source>
</evidence>
<evidence type="ECO:0000256" key="3">
    <source>
        <dbReference type="ARBA" id="ARBA00012838"/>
    </source>
</evidence>
<dbReference type="PANTHER" id="PTHR45765:SF1">
    <property type="entry name" value="METHIONINE--TRNA LIGASE, CYTOPLASMIC"/>
    <property type="match status" value="1"/>
</dbReference>
<dbReference type="HAMAP" id="MF_00098">
    <property type="entry name" value="Met_tRNA_synth_type1"/>
    <property type="match status" value="1"/>
</dbReference>
<dbReference type="Pfam" id="PF09334">
    <property type="entry name" value="tRNA-synt_1g"/>
    <property type="match status" value="1"/>
</dbReference>
<dbReference type="SUPFAM" id="SSF52374">
    <property type="entry name" value="Nucleotidylyl transferase"/>
    <property type="match status" value="1"/>
</dbReference>
<keyword evidence="10 15" id="KW-0648">Protein biosynthesis</keyword>
<organism evidence="17">
    <name type="scientific">Timspurckia oligopyrenoides</name>
    <dbReference type="NCBI Taxonomy" id="708627"/>
    <lineage>
        <taxon>Eukaryota</taxon>
        <taxon>Rhodophyta</taxon>
        <taxon>Bangiophyceae</taxon>
        <taxon>Porphyridiales</taxon>
        <taxon>Porphyridiaceae</taxon>
        <taxon>Timspurckia</taxon>
    </lineage>
</organism>
<dbReference type="SUPFAM" id="SSF57770">
    <property type="entry name" value="Methionyl-tRNA synthetase (MetRS), Zn-domain"/>
    <property type="match status" value="1"/>
</dbReference>
<dbReference type="SUPFAM" id="SSF47323">
    <property type="entry name" value="Anticodon-binding domain of a subclass of class I aminoacyl-tRNA synthetases"/>
    <property type="match status" value="1"/>
</dbReference>
<dbReference type="InterPro" id="IPR033911">
    <property type="entry name" value="MetRS_core"/>
</dbReference>
<evidence type="ECO:0000256" key="7">
    <source>
        <dbReference type="ARBA" id="ARBA00022741"/>
    </source>
</evidence>
<gene>
    <name evidence="17" type="ORF">TOLI1172_LOCUS6394</name>
</gene>
<evidence type="ECO:0000313" key="17">
    <source>
        <dbReference type="EMBL" id="CAD8821998.1"/>
    </source>
</evidence>
<dbReference type="FunFam" id="2.20.28.20:FF:000001">
    <property type="entry name" value="Methionine--tRNA ligase"/>
    <property type="match status" value="1"/>
</dbReference>
<comment type="catalytic activity">
    <reaction evidence="13">
        <text>tRNA(Met) + L-methionine + ATP = L-methionyl-tRNA(Met) + AMP + diphosphate</text>
        <dbReference type="Rhea" id="RHEA:13481"/>
        <dbReference type="Rhea" id="RHEA-COMP:9667"/>
        <dbReference type="Rhea" id="RHEA-COMP:9698"/>
        <dbReference type="ChEBI" id="CHEBI:30616"/>
        <dbReference type="ChEBI" id="CHEBI:33019"/>
        <dbReference type="ChEBI" id="CHEBI:57844"/>
        <dbReference type="ChEBI" id="CHEBI:78442"/>
        <dbReference type="ChEBI" id="CHEBI:78530"/>
        <dbReference type="ChEBI" id="CHEBI:456215"/>
        <dbReference type="EC" id="6.1.1.10"/>
    </reaction>
</comment>
<dbReference type="Gene3D" id="1.10.730.10">
    <property type="entry name" value="Isoleucyl-tRNA Synthetase, Domain 1"/>
    <property type="match status" value="1"/>
</dbReference>
<dbReference type="InterPro" id="IPR002547">
    <property type="entry name" value="tRNA-bd_dom"/>
</dbReference>
<evidence type="ECO:0000256" key="1">
    <source>
        <dbReference type="ARBA" id="ARBA00004496"/>
    </source>
</evidence>
<dbReference type="PRINTS" id="PR01041">
    <property type="entry name" value="TRNASYNTHMET"/>
</dbReference>
<dbReference type="InterPro" id="IPR041872">
    <property type="entry name" value="Anticodon_Met"/>
</dbReference>
<evidence type="ECO:0000256" key="10">
    <source>
        <dbReference type="ARBA" id="ARBA00022917"/>
    </source>
</evidence>
<evidence type="ECO:0000259" key="16">
    <source>
        <dbReference type="PROSITE" id="PS50886"/>
    </source>
</evidence>
<dbReference type="CDD" id="cd07957">
    <property type="entry name" value="Anticodon_Ia_Met"/>
    <property type="match status" value="1"/>
</dbReference>
<evidence type="ECO:0000256" key="11">
    <source>
        <dbReference type="ARBA" id="ARBA00023146"/>
    </source>
</evidence>
<proteinExistence type="inferred from homology"/>
<keyword evidence="5 14" id="KW-0820">tRNA-binding</keyword>
<name>A0A7S1ET68_9RHOD</name>
<dbReference type="NCBIfam" id="TIGR00398">
    <property type="entry name" value="metG"/>
    <property type="match status" value="1"/>
</dbReference>
<dbReference type="AlphaFoldDB" id="A0A7S1ET68"/>
<dbReference type="Gene3D" id="2.40.50.140">
    <property type="entry name" value="Nucleic acid-binding proteins"/>
    <property type="match status" value="1"/>
</dbReference>
<accession>A0A7S1ET68</accession>
<dbReference type="InterPro" id="IPR012340">
    <property type="entry name" value="NA-bd_OB-fold"/>
</dbReference>